<keyword evidence="5" id="KW-1185">Reference proteome</keyword>
<name>A0ABW3Z5R2_9HYPH</name>
<dbReference type="Gene3D" id="6.10.250.3370">
    <property type="match status" value="1"/>
</dbReference>
<gene>
    <name evidence="4" type="ORF">ACFQ4O_06275</name>
</gene>
<dbReference type="Pfam" id="PF06276">
    <property type="entry name" value="FhuF"/>
    <property type="match status" value="1"/>
</dbReference>
<dbReference type="InterPro" id="IPR022770">
    <property type="entry name" value="IucA/IucC-like_C"/>
</dbReference>
<protein>
    <submittedName>
        <fullName evidence="4">IucA/IucC family protein</fullName>
    </submittedName>
</protein>
<evidence type="ECO:0000256" key="1">
    <source>
        <dbReference type="ARBA" id="ARBA00004924"/>
    </source>
</evidence>
<dbReference type="Gene3D" id="1.10.510.40">
    <property type="match status" value="1"/>
</dbReference>
<dbReference type="InterPro" id="IPR037455">
    <property type="entry name" value="LucA/IucC-like"/>
</dbReference>
<evidence type="ECO:0000259" key="2">
    <source>
        <dbReference type="Pfam" id="PF04183"/>
    </source>
</evidence>
<feature type="domain" description="Aerobactin siderophore biosynthesis IucA/IucC-like C-terminal" evidence="3">
    <location>
        <begin position="384"/>
        <end position="544"/>
    </location>
</feature>
<dbReference type="Pfam" id="PF04183">
    <property type="entry name" value="IucA_IucC"/>
    <property type="match status" value="1"/>
</dbReference>
<evidence type="ECO:0000259" key="3">
    <source>
        <dbReference type="Pfam" id="PF06276"/>
    </source>
</evidence>
<reference evidence="5" key="1">
    <citation type="journal article" date="2019" name="Int. J. Syst. Evol. Microbiol.">
        <title>The Global Catalogue of Microorganisms (GCM) 10K type strain sequencing project: providing services to taxonomists for standard genome sequencing and annotation.</title>
        <authorList>
            <consortium name="The Broad Institute Genomics Platform"/>
            <consortium name="The Broad Institute Genome Sequencing Center for Infectious Disease"/>
            <person name="Wu L."/>
            <person name="Ma J."/>
        </authorList>
    </citation>
    <scope>NUCLEOTIDE SEQUENCE [LARGE SCALE GENOMIC DNA]</scope>
    <source>
        <strain evidence="5">CCUG 61696</strain>
    </source>
</reference>
<proteinExistence type="predicted"/>
<feature type="domain" description="Aerobactin siderophore biosynthesis IucA/IucC N-terminal" evidence="2">
    <location>
        <begin position="124"/>
        <end position="363"/>
    </location>
</feature>
<dbReference type="PANTHER" id="PTHR34384:SF6">
    <property type="entry name" value="STAPHYLOFERRIN B SYNTHASE"/>
    <property type="match status" value="1"/>
</dbReference>
<accession>A0ABW3Z5R2</accession>
<evidence type="ECO:0000313" key="5">
    <source>
        <dbReference type="Proteomes" id="UP001597171"/>
    </source>
</evidence>
<dbReference type="InterPro" id="IPR007310">
    <property type="entry name" value="Aerobactin_biosyn_IucA/IucC_N"/>
</dbReference>
<dbReference type="RefSeq" id="WP_378774815.1">
    <property type="nucleotide sequence ID" value="NZ_JBHTMX010000033.1"/>
</dbReference>
<dbReference type="PANTHER" id="PTHR34384">
    <property type="entry name" value="L-2,3-DIAMINOPROPANOATE--CITRATE LIGASE"/>
    <property type="match status" value="1"/>
</dbReference>
<comment type="pathway">
    <text evidence="1">Siderophore biosynthesis.</text>
</comment>
<dbReference type="EMBL" id="JBHTMX010000033">
    <property type="protein sequence ID" value="MFD1331604.1"/>
    <property type="molecule type" value="Genomic_DNA"/>
</dbReference>
<dbReference type="Proteomes" id="UP001597171">
    <property type="component" value="Unassembled WGS sequence"/>
</dbReference>
<sequence>MPSPSDERVVRQLAAALLFERIVAARSEPADVGGGLTRHTWSGGGRRFRCLAGEGPFGRLRIAEGAVETLEPAGWAPATLDALVDAIPAEDAEREALRGELRQTAALCAWNARNVARRMRRGLSFAELESRLDEGHPYHPCFKTRTGFTEADHAAYGPEAGATFRLVWLAVARDRLRQALPEDEAAFLARELGFEAARELTRRRDALGLDAASHGLIPVHPWQWARLKAGECAGLVDSGAIHDLGEAGDRYRATQSVRTLTNVDHPARANVKLSLDMGATSALRTIEPHSVEAAPLLSDWLAGIVADDPALANDSRLSILREYAGMVVDRDGPLGGRLAALWRESPAAALAPGEQATPFNALAAREPNGEPFVAAWLGRHSATRWVERLIEVAVVPVWRLLTAHGIATESHGQNMILVHRDGWPERVILRDFHDCVEYVDGFLSRPAPDFAAVDPAYADAPLNRFFPMDRLEELRALVMDALLAFNLTDLSAQLEAGAGFPEAEFWRRLAARLLAHDVAHGLLDRRAALGLDAPEVAVERLLARKLGGPTAALLAPNPLAAHAASLSEAS</sequence>
<comment type="caution">
    <text evidence="4">The sequence shown here is derived from an EMBL/GenBank/DDBJ whole genome shotgun (WGS) entry which is preliminary data.</text>
</comment>
<organism evidence="4 5">
    <name type="scientific">Methylopila musalis</name>
    <dbReference type="NCBI Taxonomy" id="1134781"/>
    <lineage>
        <taxon>Bacteria</taxon>
        <taxon>Pseudomonadati</taxon>
        <taxon>Pseudomonadota</taxon>
        <taxon>Alphaproteobacteria</taxon>
        <taxon>Hyphomicrobiales</taxon>
        <taxon>Methylopilaceae</taxon>
        <taxon>Methylopila</taxon>
    </lineage>
</organism>
<evidence type="ECO:0000313" key="4">
    <source>
        <dbReference type="EMBL" id="MFD1331604.1"/>
    </source>
</evidence>